<reference evidence="4 5" key="1">
    <citation type="journal article" date="2018" name="Mol. Plant">
        <title>The genome of Artemisia annua provides insight into the evolution of Asteraceae family and artemisinin biosynthesis.</title>
        <authorList>
            <person name="Shen Q."/>
            <person name="Zhang L."/>
            <person name="Liao Z."/>
            <person name="Wang S."/>
            <person name="Yan T."/>
            <person name="Shi P."/>
            <person name="Liu M."/>
            <person name="Fu X."/>
            <person name="Pan Q."/>
            <person name="Wang Y."/>
            <person name="Lv Z."/>
            <person name="Lu X."/>
            <person name="Zhang F."/>
            <person name="Jiang W."/>
            <person name="Ma Y."/>
            <person name="Chen M."/>
            <person name="Hao X."/>
            <person name="Li L."/>
            <person name="Tang Y."/>
            <person name="Lv G."/>
            <person name="Zhou Y."/>
            <person name="Sun X."/>
            <person name="Brodelius P.E."/>
            <person name="Rose J.K.C."/>
            <person name="Tang K."/>
        </authorList>
    </citation>
    <scope>NUCLEOTIDE SEQUENCE [LARGE SCALE GENOMIC DNA]</scope>
    <source>
        <strain evidence="5">cv. Huhao1</strain>
        <tissue evidence="4">Leaf</tissue>
    </source>
</reference>
<protein>
    <submittedName>
        <fullName evidence="4">Eukaryotic peptide chain release factor GTP-binding subunit</fullName>
    </submittedName>
</protein>
<evidence type="ECO:0000259" key="3">
    <source>
        <dbReference type="Pfam" id="PF00009"/>
    </source>
</evidence>
<dbReference type="PANTHER" id="PTHR23115">
    <property type="entry name" value="TRANSLATION FACTOR"/>
    <property type="match status" value="1"/>
</dbReference>
<keyword evidence="2" id="KW-0342">GTP-binding</keyword>
<keyword evidence="1" id="KW-0547">Nucleotide-binding</keyword>
<dbReference type="InterPro" id="IPR050100">
    <property type="entry name" value="TRAFAC_GTPase_members"/>
</dbReference>
<organism evidence="4 5">
    <name type="scientific">Artemisia annua</name>
    <name type="common">Sweet wormwood</name>
    <dbReference type="NCBI Taxonomy" id="35608"/>
    <lineage>
        <taxon>Eukaryota</taxon>
        <taxon>Viridiplantae</taxon>
        <taxon>Streptophyta</taxon>
        <taxon>Embryophyta</taxon>
        <taxon>Tracheophyta</taxon>
        <taxon>Spermatophyta</taxon>
        <taxon>Magnoliopsida</taxon>
        <taxon>eudicotyledons</taxon>
        <taxon>Gunneridae</taxon>
        <taxon>Pentapetalae</taxon>
        <taxon>asterids</taxon>
        <taxon>campanulids</taxon>
        <taxon>Asterales</taxon>
        <taxon>Asteraceae</taxon>
        <taxon>Asteroideae</taxon>
        <taxon>Anthemideae</taxon>
        <taxon>Artemisiinae</taxon>
        <taxon>Artemisia</taxon>
    </lineage>
</organism>
<dbReference type="STRING" id="35608.A0A2U1QF04"/>
<feature type="domain" description="Tr-type G" evidence="3">
    <location>
        <begin position="90"/>
        <end position="177"/>
    </location>
</feature>
<dbReference type="Proteomes" id="UP000245207">
    <property type="component" value="Unassembled WGS sequence"/>
</dbReference>
<dbReference type="AlphaFoldDB" id="A0A2U1QF04"/>
<proteinExistence type="predicted"/>
<dbReference type="Pfam" id="PF00009">
    <property type="entry name" value="GTP_EFTU"/>
    <property type="match status" value="1"/>
</dbReference>
<accession>A0A2U1QF04</accession>
<gene>
    <name evidence="4" type="ORF">CTI12_AA038480</name>
</gene>
<dbReference type="InterPro" id="IPR000795">
    <property type="entry name" value="T_Tr_GTP-bd_dom"/>
</dbReference>
<dbReference type="GO" id="GO:0005525">
    <property type="term" value="F:GTP binding"/>
    <property type="evidence" value="ECO:0007669"/>
    <property type="project" value="UniProtKB-KW"/>
</dbReference>
<evidence type="ECO:0000313" key="5">
    <source>
        <dbReference type="Proteomes" id="UP000245207"/>
    </source>
</evidence>
<dbReference type="EMBL" id="PKPP01000170">
    <property type="protein sequence ID" value="PWA96580.1"/>
    <property type="molecule type" value="Genomic_DNA"/>
</dbReference>
<evidence type="ECO:0000256" key="1">
    <source>
        <dbReference type="ARBA" id="ARBA00022741"/>
    </source>
</evidence>
<evidence type="ECO:0000313" key="4">
    <source>
        <dbReference type="EMBL" id="PWA96580.1"/>
    </source>
</evidence>
<keyword evidence="5" id="KW-1185">Reference proteome</keyword>
<sequence>MKKYIFEIRNHLCVAKNVIPNYGTPQHQLMNILWYLIKKEKLVYQDKKYSLPREKARKDAASTSRETRKSLLNLILIGADEDQELPNLIFKADICVLVILAVDELDELLDERTRNHVKIAKYVDMKIFVAINNMNDIHWELKRFNKIKDKMEGFPKTNRYMDITFILISGNNDMNVHKKVSQHSCAWCTDCLSDALEAIEVDSSLSKCPFRSYFLIFQLFSG</sequence>
<dbReference type="Gene3D" id="3.40.50.300">
    <property type="entry name" value="P-loop containing nucleotide triphosphate hydrolases"/>
    <property type="match status" value="1"/>
</dbReference>
<comment type="caution">
    <text evidence="4">The sequence shown here is derived from an EMBL/GenBank/DDBJ whole genome shotgun (WGS) entry which is preliminary data.</text>
</comment>
<dbReference type="GO" id="GO:0003924">
    <property type="term" value="F:GTPase activity"/>
    <property type="evidence" value="ECO:0007669"/>
    <property type="project" value="InterPro"/>
</dbReference>
<dbReference type="SUPFAM" id="SSF52540">
    <property type="entry name" value="P-loop containing nucleoside triphosphate hydrolases"/>
    <property type="match status" value="1"/>
</dbReference>
<name>A0A2U1QF04_ARTAN</name>
<evidence type="ECO:0000256" key="2">
    <source>
        <dbReference type="ARBA" id="ARBA00023134"/>
    </source>
</evidence>
<dbReference type="InterPro" id="IPR027417">
    <property type="entry name" value="P-loop_NTPase"/>
</dbReference>